<dbReference type="CDD" id="cd24155">
    <property type="entry name" value="NUDIX_ADPRase"/>
    <property type="match status" value="1"/>
</dbReference>
<dbReference type="PANTHER" id="PTHR11839:SF5">
    <property type="entry name" value="ADP-RIBOSE PYROPHOSPHATASE"/>
    <property type="match status" value="1"/>
</dbReference>
<evidence type="ECO:0000256" key="1">
    <source>
        <dbReference type="ARBA" id="ARBA00001946"/>
    </source>
</evidence>
<keyword evidence="5 13" id="KW-0479">Metal-binding</keyword>
<dbReference type="AlphaFoldDB" id="A0AA41WXF2"/>
<evidence type="ECO:0000256" key="11">
    <source>
        <dbReference type="ARBA" id="ARBA00033056"/>
    </source>
</evidence>
<dbReference type="Proteomes" id="UP001165413">
    <property type="component" value="Unassembled WGS sequence"/>
</dbReference>
<dbReference type="GO" id="GO:0006753">
    <property type="term" value="P:nucleoside phosphate metabolic process"/>
    <property type="evidence" value="ECO:0007669"/>
    <property type="project" value="TreeGrafter"/>
</dbReference>
<dbReference type="GO" id="GO:0005829">
    <property type="term" value="C:cytosol"/>
    <property type="evidence" value="ECO:0007669"/>
    <property type="project" value="TreeGrafter"/>
</dbReference>
<dbReference type="SUPFAM" id="SSF55811">
    <property type="entry name" value="Nudix"/>
    <property type="match status" value="1"/>
</dbReference>
<dbReference type="GO" id="GO:0046872">
    <property type="term" value="F:metal ion binding"/>
    <property type="evidence" value="ECO:0007669"/>
    <property type="project" value="UniProtKB-KW"/>
</dbReference>
<dbReference type="NCBIfam" id="TIGR00052">
    <property type="entry name" value="nudix-type nucleoside diphosphatase, YffH/AdpP family"/>
    <property type="match status" value="1"/>
</dbReference>
<feature type="binding site" evidence="13">
    <location>
        <position position="108"/>
    </location>
    <ligand>
        <name>Mg(2+)</name>
        <dbReference type="ChEBI" id="CHEBI:18420"/>
        <label>1</label>
    </ligand>
</feature>
<feature type="binding site" evidence="13">
    <location>
        <position position="92"/>
    </location>
    <ligand>
        <name>Mg(2+)</name>
        <dbReference type="ChEBI" id="CHEBI:18420"/>
        <label>1</label>
    </ligand>
</feature>
<dbReference type="GO" id="GO:0019144">
    <property type="term" value="F:ADP-sugar diphosphatase activity"/>
    <property type="evidence" value="ECO:0007669"/>
    <property type="project" value="TreeGrafter"/>
</dbReference>
<evidence type="ECO:0000256" key="9">
    <source>
        <dbReference type="ARBA" id="ARBA00030162"/>
    </source>
</evidence>
<dbReference type="InterPro" id="IPR015797">
    <property type="entry name" value="NUDIX_hydrolase-like_dom_sf"/>
</dbReference>
<comment type="catalytic activity">
    <reaction evidence="12">
        <text>ADP-D-ribose + H2O = D-ribose 5-phosphate + AMP + 2 H(+)</text>
        <dbReference type="Rhea" id="RHEA:10412"/>
        <dbReference type="ChEBI" id="CHEBI:15377"/>
        <dbReference type="ChEBI" id="CHEBI:15378"/>
        <dbReference type="ChEBI" id="CHEBI:57967"/>
        <dbReference type="ChEBI" id="CHEBI:78346"/>
        <dbReference type="ChEBI" id="CHEBI:456215"/>
        <dbReference type="EC" id="3.6.1.13"/>
    </reaction>
</comment>
<comment type="similarity">
    <text evidence="2">Belongs to the Nudix hydrolase family. NudF subfamily.</text>
</comment>
<evidence type="ECO:0000256" key="7">
    <source>
        <dbReference type="ARBA" id="ARBA00022842"/>
    </source>
</evidence>
<organism evidence="16 17">
    <name type="scientific">Opacimonas viscosa</name>
    <dbReference type="NCBI Taxonomy" id="2961944"/>
    <lineage>
        <taxon>Bacteria</taxon>
        <taxon>Pseudomonadati</taxon>
        <taxon>Pseudomonadota</taxon>
        <taxon>Gammaproteobacteria</taxon>
        <taxon>Alteromonadales</taxon>
        <taxon>Alteromonadaceae</taxon>
        <taxon>Opacimonas</taxon>
    </lineage>
</organism>
<evidence type="ECO:0000256" key="5">
    <source>
        <dbReference type="ARBA" id="ARBA00022723"/>
    </source>
</evidence>
<name>A0AA41WXF2_9ALTE</name>
<evidence type="ECO:0000313" key="16">
    <source>
        <dbReference type="EMBL" id="MCP3428307.1"/>
    </source>
</evidence>
<evidence type="ECO:0000256" key="13">
    <source>
        <dbReference type="PIRSR" id="PIRSR604385-2"/>
    </source>
</evidence>
<gene>
    <name evidence="16" type="primary">nudF</name>
    <name evidence="16" type="ORF">NLF92_05035</name>
</gene>
<keyword evidence="17" id="KW-1185">Reference proteome</keyword>
<dbReference type="NCBIfam" id="NF008003">
    <property type="entry name" value="PRK10729.1"/>
    <property type="match status" value="1"/>
</dbReference>
<evidence type="ECO:0000256" key="4">
    <source>
        <dbReference type="ARBA" id="ARBA00013297"/>
    </source>
</evidence>
<reference evidence="16" key="1">
    <citation type="submission" date="2022-07" db="EMBL/GenBank/DDBJ databases">
        <title>Characterization of the Novel Bacterium Alteromonas immobilis LMIT006 and Alteromonas gregis LMIT007.</title>
        <authorList>
            <person name="Lin X."/>
        </authorList>
    </citation>
    <scope>NUCLEOTIDE SEQUENCE</scope>
    <source>
        <strain evidence="16">LMIT007</strain>
    </source>
</reference>
<protein>
    <recommendedName>
        <fullName evidence="4">ADP-ribose pyrophosphatase</fullName>
        <ecNumber evidence="3">3.6.1.13</ecNumber>
    </recommendedName>
    <alternativeName>
        <fullName evidence="9">ADP-ribose diphosphatase</fullName>
    </alternativeName>
    <alternativeName>
        <fullName evidence="11">ADP-ribose phosphohydrolase</fullName>
    </alternativeName>
    <alternativeName>
        <fullName evidence="10">Adenosine diphosphoribose pyrophosphatase</fullName>
    </alternativeName>
</protein>
<dbReference type="InterPro" id="IPR004385">
    <property type="entry name" value="NDP_pyrophosphatase"/>
</dbReference>
<keyword evidence="6 16" id="KW-0378">Hydrolase</keyword>
<dbReference type="PANTHER" id="PTHR11839">
    <property type="entry name" value="UDP/ADP-SUGAR PYROPHOSPHATASE"/>
    <property type="match status" value="1"/>
</dbReference>
<evidence type="ECO:0000256" key="6">
    <source>
        <dbReference type="ARBA" id="ARBA00022801"/>
    </source>
</evidence>
<dbReference type="RefSeq" id="WP_254099501.1">
    <property type="nucleotide sequence ID" value="NZ_JANATA010000006.1"/>
</dbReference>
<evidence type="ECO:0000256" key="10">
    <source>
        <dbReference type="ARBA" id="ARBA00030308"/>
    </source>
</evidence>
<comment type="caution">
    <text evidence="16">The sequence shown here is derived from an EMBL/GenBank/DDBJ whole genome shotgun (WGS) entry which is preliminary data.</text>
</comment>
<dbReference type="EC" id="3.6.1.13" evidence="3"/>
<evidence type="ECO:0000313" key="17">
    <source>
        <dbReference type="Proteomes" id="UP001165413"/>
    </source>
</evidence>
<dbReference type="GO" id="GO:0047631">
    <property type="term" value="F:ADP-ribose diphosphatase activity"/>
    <property type="evidence" value="ECO:0007669"/>
    <property type="project" value="UniProtKB-EC"/>
</dbReference>
<evidence type="ECO:0000256" key="14">
    <source>
        <dbReference type="PIRSR" id="PIRSR604385-3"/>
    </source>
</evidence>
<feature type="short sequence motif" description="Nudix box" evidence="14">
    <location>
        <begin position="93"/>
        <end position="115"/>
    </location>
</feature>
<feature type="domain" description="Nudix hydrolase" evidence="15">
    <location>
        <begin position="51"/>
        <end position="189"/>
    </location>
</feature>
<dbReference type="Gene3D" id="3.90.79.10">
    <property type="entry name" value="Nucleoside Triphosphate Pyrophosphohydrolase"/>
    <property type="match status" value="1"/>
</dbReference>
<dbReference type="Pfam" id="PF00293">
    <property type="entry name" value="NUDIX"/>
    <property type="match status" value="1"/>
</dbReference>
<evidence type="ECO:0000256" key="12">
    <source>
        <dbReference type="ARBA" id="ARBA00049546"/>
    </source>
</evidence>
<evidence type="ECO:0000256" key="2">
    <source>
        <dbReference type="ARBA" id="ARBA00007482"/>
    </source>
</evidence>
<comment type="cofactor">
    <cofactor evidence="1 13">
        <name>Mg(2+)</name>
        <dbReference type="ChEBI" id="CHEBI:18420"/>
    </cofactor>
</comment>
<evidence type="ECO:0000256" key="3">
    <source>
        <dbReference type="ARBA" id="ARBA00012453"/>
    </source>
</evidence>
<proteinExistence type="inferred from homology"/>
<accession>A0AA41WXF2</accession>
<sequence length="205" mass="23068">MSKRETFSHQDVAIVSKQSLYNGFFKMVQYTLKHKLFSGGWSPEITREMFERGHAVALLPYDPVTDEFVLIQQFRLGAMATTESPWLIEVIAGMIDPGLDAEAVCHKEAQEEAGIELTHLTKVCSYLSSPGGTTERLELFLAQTDSTVAHGIHGVENEAEDIKVLRVPRLEAKEWLETGVIDNAAAIIILQHFFLHEQTILKEWT</sequence>
<dbReference type="EMBL" id="JANATA010000006">
    <property type="protein sequence ID" value="MCP3428307.1"/>
    <property type="molecule type" value="Genomic_DNA"/>
</dbReference>
<feature type="binding site" evidence="13">
    <location>
        <position position="112"/>
    </location>
    <ligand>
        <name>Mg(2+)</name>
        <dbReference type="ChEBI" id="CHEBI:18420"/>
        <label>1</label>
    </ligand>
</feature>
<comment type="function">
    <text evidence="8">Acts on ADP-mannose and ADP-glucose as well as ADP-ribose. Prevents glycogen biosynthesis. The reaction catalyzed by this enzyme is a limiting step of the gluconeogenic process.</text>
</comment>
<dbReference type="GO" id="GO:0019693">
    <property type="term" value="P:ribose phosphate metabolic process"/>
    <property type="evidence" value="ECO:0007669"/>
    <property type="project" value="TreeGrafter"/>
</dbReference>
<dbReference type="PROSITE" id="PS51462">
    <property type="entry name" value="NUDIX"/>
    <property type="match status" value="1"/>
</dbReference>
<feature type="binding site" evidence="13">
    <location>
        <position position="160"/>
    </location>
    <ligand>
        <name>Mg(2+)</name>
        <dbReference type="ChEBI" id="CHEBI:18420"/>
        <label>1</label>
    </ligand>
</feature>
<dbReference type="InterPro" id="IPR000086">
    <property type="entry name" value="NUDIX_hydrolase_dom"/>
</dbReference>
<keyword evidence="7 13" id="KW-0460">Magnesium</keyword>
<evidence type="ECO:0000259" key="15">
    <source>
        <dbReference type="PROSITE" id="PS51462"/>
    </source>
</evidence>
<evidence type="ECO:0000256" key="8">
    <source>
        <dbReference type="ARBA" id="ARBA00025164"/>
    </source>
</evidence>